<evidence type="ECO:0000313" key="2">
    <source>
        <dbReference type="EMBL" id="KAK2989426.1"/>
    </source>
</evidence>
<reference evidence="2" key="1">
    <citation type="submission" date="2022-12" db="EMBL/GenBank/DDBJ databases">
        <title>Draft genome assemblies for two species of Escallonia (Escalloniales).</title>
        <authorList>
            <person name="Chanderbali A."/>
            <person name="Dervinis C."/>
            <person name="Anghel I."/>
            <person name="Soltis D."/>
            <person name="Soltis P."/>
            <person name="Zapata F."/>
        </authorList>
    </citation>
    <scope>NUCLEOTIDE SEQUENCE</scope>
    <source>
        <strain evidence="2">UCBG92.1500</strain>
        <tissue evidence="2">Leaf</tissue>
    </source>
</reference>
<dbReference type="Gene3D" id="2.40.40.10">
    <property type="entry name" value="RlpA-like domain"/>
    <property type="match status" value="1"/>
</dbReference>
<evidence type="ECO:0000259" key="1">
    <source>
        <dbReference type="Pfam" id="PF03330"/>
    </source>
</evidence>
<feature type="domain" description="RlpA-like protein double-psi beta-barrel" evidence="1">
    <location>
        <begin position="24"/>
        <end position="74"/>
    </location>
</feature>
<comment type="caution">
    <text evidence="2">The sequence shown here is derived from an EMBL/GenBank/DDBJ whole genome shotgun (WGS) entry which is preliminary data.</text>
</comment>
<proteinExistence type="predicted"/>
<dbReference type="InterPro" id="IPR036908">
    <property type="entry name" value="RlpA-like_sf"/>
</dbReference>
<dbReference type="EMBL" id="JAVXUO010000741">
    <property type="protein sequence ID" value="KAK2989426.1"/>
    <property type="molecule type" value="Genomic_DNA"/>
</dbReference>
<organism evidence="2 3">
    <name type="scientific">Escallonia rubra</name>
    <dbReference type="NCBI Taxonomy" id="112253"/>
    <lineage>
        <taxon>Eukaryota</taxon>
        <taxon>Viridiplantae</taxon>
        <taxon>Streptophyta</taxon>
        <taxon>Embryophyta</taxon>
        <taxon>Tracheophyta</taxon>
        <taxon>Spermatophyta</taxon>
        <taxon>Magnoliopsida</taxon>
        <taxon>eudicotyledons</taxon>
        <taxon>Gunneridae</taxon>
        <taxon>Pentapetalae</taxon>
        <taxon>asterids</taxon>
        <taxon>campanulids</taxon>
        <taxon>Escalloniales</taxon>
        <taxon>Escalloniaceae</taxon>
        <taxon>Escallonia</taxon>
    </lineage>
</organism>
<name>A0AA88S015_9ASTE</name>
<dbReference type="SUPFAM" id="SSF50685">
    <property type="entry name" value="Barwin-like endoglucanases"/>
    <property type="match status" value="1"/>
</dbReference>
<gene>
    <name evidence="2" type="ORF">RJ640_017681</name>
</gene>
<dbReference type="Proteomes" id="UP001187471">
    <property type="component" value="Unassembled WGS sequence"/>
</dbReference>
<accession>A0AA88S015</accession>
<dbReference type="Pfam" id="PF03330">
    <property type="entry name" value="DPBB_1"/>
    <property type="match status" value="1"/>
</dbReference>
<dbReference type="AlphaFoldDB" id="A0AA88S015"/>
<sequence>MEDQGNMVALFKESYFYDDRCGLNVHVVYGGSVTVKIVGPCPPTLCDENTFLALSKEAFSQIADPAAGKIFVDYGTSTSLYEYKELKVVHLTVAKPRTFEDICG</sequence>
<keyword evidence="3" id="KW-1185">Reference proteome</keyword>
<protein>
    <recommendedName>
        <fullName evidence="1">RlpA-like protein double-psi beta-barrel domain-containing protein</fullName>
    </recommendedName>
</protein>
<dbReference type="InterPro" id="IPR009009">
    <property type="entry name" value="RlpA-like_DPBB"/>
</dbReference>
<evidence type="ECO:0000313" key="3">
    <source>
        <dbReference type="Proteomes" id="UP001187471"/>
    </source>
</evidence>